<dbReference type="Pfam" id="PF02447">
    <property type="entry name" value="GntP_permease"/>
    <property type="match status" value="1"/>
</dbReference>
<accession>A0ABZ3IT89</accession>
<feature type="transmembrane region" description="Helical" evidence="1">
    <location>
        <begin position="7"/>
        <end position="27"/>
    </location>
</feature>
<keyword evidence="1" id="KW-0812">Transmembrane</keyword>
<sequence>MGAAADFNIWWGLLGLLPLLVYVILVFRDVDPLPVTVLCVVIGAIITGQDLVSFGNVMSKAMGSFLALVGLIIMLGRGLGEVLTETKVSHTLVHKIIYGIGVDTENKAMLGMILSCLVVVGLLGTMAGGNAILAPIILPIAAAAGLSRSTVGVLFQACGEEALILGPFTPPVITLLGLTHTNYGEMLLTVALPIAAVTLITTWIVVHRIQKATKDTNAYEIPENVNQFVPTKRQTNTSMLFILAFIVAVVYGIIAKAGTSYVIVVMLGLSLIVGVAGGLSFDRIFKLIVKGMAGNVGLFILFVFLDPFMNFIEQAGGFKALSLILQPLVNLGGKPFVAIIGGLTGAFGLTGATVAVLKMLNDMFGNLVVQYGVTMAAWSVGLVVATRVANFVYPGSNMFSSMGFAESKDIKSMIKNGVIVAIAQICFLVVYAYMFS</sequence>
<dbReference type="InterPro" id="IPR003474">
    <property type="entry name" value="Glcn_transporter"/>
</dbReference>
<dbReference type="RefSeq" id="WP_094606978.1">
    <property type="nucleotide sequence ID" value="NZ_CP155573.1"/>
</dbReference>
<keyword evidence="1" id="KW-0472">Membrane</keyword>
<feature type="transmembrane region" description="Helical" evidence="1">
    <location>
        <begin position="336"/>
        <end position="357"/>
    </location>
</feature>
<dbReference type="EMBL" id="CP155573">
    <property type="protein sequence ID" value="XFO68609.1"/>
    <property type="molecule type" value="Genomic_DNA"/>
</dbReference>
<evidence type="ECO:0008006" key="4">
    <source>
        <dbReference type="Google" id="ProtNLM"/>
    </source>
</evidence>
<feature type="transmembrane region" description="Helical" evidence="1">
    <location>
        <begin position="413"/>
        <end position="434"/>
    </location>
</feature>
<evidence type="ECO:0000313" key="2">
    <source>
        <dbReference type="EMBL" id="XFO68609.1"/>
    </source>
</evidence>
<feature type="transmembrane region" description="Helical" evidence="1">
    <location>
        <begin position="237"/>
        <end position="254"/>
    </location>
</feature>
<keyword evidence="3" id="KW-1185">Reference proteome</keyword>
<evidence type="ECO:0000313" key="3">
    <source>
        <dbReference type="Proteomes" id="UP000216752"/>
    </source>
</evidence>
<feature type="transmembrane region" description="Helical" evidence="1">
    <location>
        <begin position="108"/>
        <end position="141"/>
    </location>
</feature>
<feature type="transmembrane region" description="Helical" evidence="1">
    <location>
        <begin position="61"/>
        <end position="79"/>
    </location>
</feature>
<organism evidence="2 3">
    <name type="scientific">Sporomusa silvacetica DSM 10669</name>
    <dbReference type="NCBI Taxonomy" id="1123289"/>
    <lineage>
        <taxon>Bacteria</taxon>
        <taxon>Bacillati</taxon>
        <taxon>Bacillota</taxon>
        <taxon>Negativicutes</taxon>
        <taxon>Selenomonadales</taxon>
        <taxon>Sporomusaceae</taxon>
        <taxon>Sporomusa</taxon>
    </lineage>
</organism>
<proteinExistence type="predicted"/>
<dbReference type="Proteomes" id="UP000216752">
    <property type="component" value="Chromosome"/>
</dbReference>
<protein>
    <recommendedName>
        <fullName evidence="4">Citrate transporter</fullName>
    </recommendedName>
</protein>
<reference evidence="2" key="1">
    <citation type="submission" date="2024-05" db="EMBL/GenBank/DDBJ databases">
        <title>Isolation and characterization of Sporomusa carbonis sp. nov., a carboxydotrophic hydrogenogen in the genus of Sporomusa isolated from a charcoal burning pile.</title>
        <authorList>
            <person name="Boeer T."/>
            <person name="Rosenbaum F."/>
            <person name="Eysell L."/>
            <person name="Mueller V."/>
            <person name="Daniel R."/>
            <person name="Poehlein A."/>
        </authorList>
    </citation>
    <scope>NUCLEOTIDE SEQUENCE [LARGE SCALE GENOMIC DNA]</scope>
    <source>
        <strain evidence="2">DSM 10669</strain>
    </source>
</reference>
<feature type="transmembrane region" description="Helical" evidence="1">
    <location>
        <begin position="260"/>
        <end position="281"/>
    </location>
</feature>
<evidence type="ECO:0000256" key="1">
    <source>
        <dbReference type="SAM" id="Phobius"/>
    </source>
</evidence>
<feature type="transmembrane region" description="Helical" evidence="1">
    <location>
        <begin position="369"/>
        <end position="393"/>
    </location>
</feature>
<name>A0ABZ3IT89_9FIRM</name>
<gene>
    <name evidence="2" type="ORF">SPSIL_048320</name>
</gene>
<feature type="transmembrane region" description="Helical" evidence="1">
    <location>
        <begin position="293"/>
        <end position="312"/>
    </location>
</feature>
<keyword evidence="1" id="KW-1133">Transmembrane helix</keyword>
<feature type="transmembrane region" description="Helical" evidence="1">
    <location>
        <begin position="186"/>
        <end position="206"/>
    </location>
</feature>